<dbReference type="AlphaFoldDB" id="V6LWW0"/>
<evidence type="ECO:0000313" key="1">
    <source>
        <dbReference type="EMBL" id="EST47998.1"/>
    </source>
</evidence>
<dbReference type="EMBL" id="KI546014">
    <property type="protein sequence ID" value="EST47998.1"/>
    <property type="molecule type" value="Genomic_DNA"/>
</dbReference>
<dbReference type="EMBL" id="KI545961">
    <property type="protein sequence ID" value="EST49075.1"/>
    <property type="molecule type" value="Genomic_DNA"/>
</dbReference>
<evidence type="ECO:0000313" key="2">
    <source>
        <dbReference type="EMBL" id="EST49075.1"/>
    </source>
</evidence>
<proteinExistence type="predicted"/>
<name>V6LWW0_9EUKA</name>
<gene>
    <name evidence="2" type="ORF">SS50377_10652</name>
    <name evidence="3" type="ORF">SS50377_10661</name>
    <name evidence="1" type="ORF">SS50377_11915</name>
</gene>
<dbReference type="VEuPathDB" id="GiardiaDB:SS50377_22938"/>
<accession>V6LWW0</accession>
<evidence type="ECO:0000313" key="3">
    <source>
        <dbReference type="EMBL" id="EST49082.1"/>
    </source>
</evidence>
<sequence length="169" mass="19302">MTSKLEQIFSRQDDIHSDISKRCYKQIHINVCSLRAEIKAIPHMLAQIGSISNLNLIMLWTPFIRHPFIQLRPPFMILYICDNISSTVGTGQLVCRRCPRWSPNLQYLLRIEPDSRCGSADSLIASQSRPNWSTAVSRSCVSYAVQQWALCVISWSEYQNIIANSCPTQ</sequence>
<dbReference type="EMBL" id="KI545961">
    <property type="protein sequence ID" value="EST49082.1"/>
    <property type="molecule type" value="Genomic_DNA"/>
</dbReference>
<reference evidence="2" key="1">
    <citation type="journal article" date="2014" name="PLoS Genet.">
        <title>The Genome of Spironucleus salmonicida Highlights a Fish Pathogen Adapted to Fluctuating Environments.</title>
        <authorList>
            <person name="Xu F."/>
            <person name="Jerlstrom-Hultqvist J."/>
            <person name="Einarsson E."/>
            <person name="Astvaldsson A."/>
            <person name="Svard S.G."/>
            <person name="Andersson J.O."/>
        </authorList>
    </citation>
    <scope>NUCLEOTIDE SEQUENCE</scope>
</reference>
<protein>
    <submittedName>
        <fullName evidence="2">Uncharacterized protein</fullName>
    </submittedName>
</protein>
<organism evidence="2">
    <name type="scientific">Spironucleus salmonicida</name>
    <dbReference type="NCBI Taxonomy" id="348837"/>
    <lineage>
        <taxon>Eukaryota</taxon>
        <taxon>Metamonada</taxon>
        <taxon>Diplomonadida</taxon>
        <taxon>Hexamitidae</taxon>
        <taxon>Hexamitinae</taxon>
        <taxon>Spironucleus</taxon>
    </lineage>
</organism>